<evidence type="ECO:0000256" key="1">
    <source>
        <dbReference type="SAM" id="MobiDB-lite"/>
    </source>
</evidence>
<sequence length="71" mass="7735">MPGHTPDCINSESGTPQAFYTLSRATEQINFKNISLQRLKTATLARNSAATPPLRSHGAPLRTRRTGSLAR</sequence>
<organism evidence="2">
    <name type="scientific">uncultured Desulfovibrio sp</name>
    <dbReference type="NCBI Taxonomy" id="167968"/>
    <lineage>
        <taxon>Bacteria</taxon>
        <taxon>Pseudomonadati</taxon>
        <taxon>Thermodesulfobacteriota</taxon>
        <taxon>Desulfovibrionia</taxon>
        <taxon>Desulfovibrionales</taxon>
        <taxon>Desulfovibrionaceae</taxon>
        <taxon>Desulfovibrio</taxon>
        <taxon>environmental samples</taxon>
    </lineage>
</organism>
<feature type="region of interest" description="Disordered" evidence="1">
    <location>
        <begin position="46"/>
        <end position="71"/>
    </location>
</feature>
<dbReference type="AlphaFoldDB" id="A0A212L0H6"/>
<dbReference type="EMBL" id="FMJC01000001">
    <property type="protein sequence ID" value="SCM71020.1"/>
    <property type="molecule type" value="Genomic_DNA"/>
</dbReference>
<protein>
    <submittedName>
        <fullName evidence="2">Uncharacterized protein</fullName>
    </submittedName>
</protein>
<name>A0A212L0H6_9BACT</name>
<proteinExistence type="predicted"/>
<gene>
    <name evidence="2" type="ORF">KL86DES1_10797</name>
</gene>
<reference evidence="2" key="1">
    <citation type="submission" date="2016-08" db="EMBL/GenBank/DDBJ databases">
        <authorList>
            <person name="Seilhamer J.J."/>
        </authorList>
    </citation>
    <scope>NUCLEOTIDE SEQUENCE</scope>
    <source>
        <strain evidence="2">86-1</strain>
    </source>
</reference>
<accession>A0A212L0H6</accession>
<evidence type="ECO:0000313" key="2">
    <source>
        <dbReference type="EMBL" id="SCM71020.1"/>
    </source>
</evidence>